<dbReference type="AlphaFoldDB" id="A0AAV8ZC87"/>
<organism evidence="2 3">
    <name type="scientific">Aromia moschata</name>
    <dbReference type="NCBI Taxonomy" id="1265417"/>
    <lineage>
        <taxon>Eukaryota</taxon>
        <taxon>Metazoa</taxon>
        <taxon>Ecdysozoa</taxon>
        <taxon>Arthropoda</taxon>
        <taxon>Hexapoda</taxon>
        <taxon>Insecta</taxon>
        <taxon>Pterygota</taxon>
        <taxon>Neoptera</taxon>
        <taxon>Endopterygota</taxon>
        <taxon>Coleoptera</taxon>
        <taxon>Polyphaga</taxon>
        <taxon>Cucujiformia</taxon>
        <taxon>Chrysomeloidea</taxon>
        <taxon>Cerambycidae</taxon>
        <taxon>Cerambycinae</taxon>
        <taxon>Callichromatini</taxon>
        <taxon>Aromia</taxon>
    </lineage>
</organism>
<sequence>MKNLKVVNDIAERAIKLMSDYNNILTNDEQRQYILQVVKEYRRIFPTADKASLVTDLRANIVNNMKLIFACLLTLAVAKAEPAVYAQSLQNNDPDVIIQQVEVIEVPWQGDADTPQQEYGPPQQEYGPPQQEYGPPKQEYGPPKQEYGPPQQEYGTPQQEYGPPKPVYGPPKPVYGPPPELTTTTEADLSTTTEYPTTTEIPDNSTAVNNTRSGKLEKEDLTEKGAYYIYHPNGVLQRVVYATKDDAKNMVYSAQLRYQNVEPINGPIYTYDPVTYDFQRINK</sequence>
<evidence type="ECO:0000313" key="3">
    <source>
        <dbReference type="Proteomes" id="UP001162162"/>
    </source>
</evidence>
<comment type="caution">
    <text evidence="2">The sequence shown here is derived from an EMBL/GenBank/DDBJ whole genome shotgun (WGS) entry which is preliminary data.</text>
</comment>
<feature type="compositionally biased region" description="Low complexity" evidence="1">
    <location>
        <begin position="115"/>
        <end position="140"/>
    </location>
</feature>
<proteinExistence type="predicted"/>
<feature type="region of interest" description="Disordered" evidence="1">
    <location>
        <begin position="111"/>
        <end position="217"/>
    </location>
</feature>
<evidence type="ECO:0000256" key="1">
    <source>
        <dbReference type="SAM" id="MobiDB-lite"/>
    </source>
</evidence>
<dbReference type="PANTHER" id="PTHR46113:SF1">
    <property type="entry name" value="PEPTIDASE M17 LEUCYL AMINOPEPTIDASE N-TERMINAL DOMAIN-CONTAINING PROTEIN"/>
    <property type="match status" value="1"/>
</dbReference>
<feature type="compositionally biased region" description="Pro residues" evidence="1">
    <location>
        <begin position="163"/>
        <end position="180"/>
    </location>
</feature>
<evidence type="ECO:0000313" key="2">
    <source>
        <dbReference type="EMBL" id="KAJ8961828.1"/>
    </source>
</evidence>
<accession>A0AAV8ZC87</accession>
<feature type="compositionally biased region" description="Low complexity" evidence="1">
    <location>
        <begin position="181"/>
        <end position="200"/>
    </location>
</feature>
<dbReference type="EMBL" id="JAPWTK010000004">
    <property type="protein sequence ID" value="KAJ8961828.1"/>
    <property type="molecule type" value="Genomic_DNA"/>
</dbReference>
<dbReference type="Proteomes" id="UP001162162">
    <property type="component" value="Unassembled WGS sequence"/>
</dbReference>
<feature type="compositionally biased region" description="Polar residues" evidence="1">
    <location>
        <begin position="201"/>
        <end position="213"/>
    </location>
</feature>
<dbReference type="PANTHER" id="PTHR46113">
    <property type="entry name" value="SNAC DOMAIN-CONTAINING PROTEIN"/>
    <property type="match status" value="1"/>
</dbReference>
<name>A0AAV8ZC87_9CUCU</name>
<keyword evidence="3" id="KW-1185">Reference proteome</keyword>
<reference evidence="2" key="1">
    <citation type="journal article" date="2023" name="Insect Mol. Biol.">
        <title>Genome sequencing provides insights into the evolution of gene families encoding plant cell wall-degrading enzymes in longhorned beetles.</title>
        <authorList>
            <person name="Shin N.R."/>
            <person name="Okamura Y."/>
            <person name="Kirsch R."/>
            <person name="Pauchet Y."/>
        </authorList>
    </citation>
    <scope>NUCLEOTIDE SEQUENCE</scope>
    <source>
        <strain evidence="2">AMC_N1</strain>
    </source>
</reference>
<protein>
    <submittedName>
        <fullName evidence="2">Uncharacterized protein</fullName>
    </submittedName>
</protein>
<gene>
    <name evidence="2" type="ORF">NQ318_021443</name>
</gene>